<comment type="caution">
    <text evidence="1">The sequence shown here is derived from an EMBL/GenBank/DDBJ whole genome shotgun (WGS) entry which is preliminary data.</text>
</comment>
<evidence type="ECO:0000313" key="1">
    <source>
        <dbReference type="EMBL" id="ESP88248.1"/>
    </source>
</evidence>
<dbReference type="STRING" id="1324957.K933_10078"/>
<dbReference type="RefSeq" id="WP_023394599.1">
    <property type="nucleotide sequence ID" value="NZ_ASGZ01000031.1"/>
</dbReference>
<organism evidence="1 2">
    <name type="scientific">Candidatus Halobonum tyrrellensis G22</name>
    <dbReference type="NCBI Taxonomy" id="1324957"/>
    <lineage>
        <taxon>Archaea</taxon>
        <taxon>Methanobacteriati</taxon>
        <taxon>Methanobacteriota</taxon>
        <taxon>Stenosarchaea group</taxon>
        <taxon>Halobacteria</taxon>
        <taxon>Halobacteriales</taxon>
        <taxon>Haloferacaceae</taxon>
        <taxon>Candidatus Halobonum</taxon>
    </lineage>
</organism>
<reference evidence="1 2" key="1">
    <citation type="journal article" date="2013" name="Genome Announc.">
        <title>Draft Genome Sequence of 'Candidatus Halobonum tyrrellensis' Strain G22, Isolated from the Hypersaline Waters of Lake Tyrrell, Australia.</title>
        <authorList>
            <person name="Ugalde J.A."/>
            <person name="Narasingarao P."/>
            <person name="Kuo S."/>
            <person name="Podell S."/>
            <person name="Allen E.E."/>
        </authorList>
    </citation>
    <scope>NUCLEOTIDE SEQUENCE [LARGE SCALE GENOMIC DNA]</scope>
    <source>
        <strain evidence="1 2">G22</strain>
    </source>
</reference>
<dbReference type="Proteomes" id="UP000017840">
    <property type="component" value="Unassembled WGS sequence"/>
</dbReference>
<accession>V4HDV2</accession>
<protein>
    <submittedName>
        <fullName evidence="1">Uncharacterized protein</fullName>
    </submittedName>
</protein>
<proteinExistence type="predicted"/>
<sequence length="142" mass="16374">MSIWDSPEARFGDELRSLVEAAVRKDAPPRAVEECLQREAQRVRETRTAYRAFVYECPDPDCRSSYTHLIDREAVTCEECGDYLRLIDSLDRNGERVLRFACDDDHTSRAHTVDLRKIRCAIHGDRMEVAESYTTTEGFGRV</sequence>
<keyword evidence="2" id="KW-1185">Reference proteome</keyword>
<dbReference type="EMBL" id="ASGZ01000031">
    <property type="protein sequence ID" value="ESP88248.1"/>
    <property type="molecule type" value="Genomic_DNA"/>
</dbReference>
<dbReference type="AlphaFoldDB" id="V4HDV2"/>
<name>V4HDV2_9EURY</name>
<gene>
    <name evidence="1" type="ORF">K933_10078</name>
</gene>
<evidence type="ECO:0000313" key="2">
    <source>
        <dbReference type="Proteomes" id="UP000017840"/>
    </source>
</evidence>